<dbReference type="EMBL" id="UGUV01000002">
    <property type="protein sequence ID" value="SUD50750.1"/>
    <property type="molecule type" value="Genomic_DNA"/>
</dbReference>
<sequence>MSEMILLDFNAVSRKVGLSRKTIYCRIREGDFPKQVKIGRASRWLQHEVDDWITSVAAAR</sequence>
<dbReference type="InterPro" id="IPR010260">
    <property type="entry name" value="AlpA"/>
</dbReference>
<evidence type="ECO:0000313" key="1">
    <source>
        <dbReference type="EMBL" id="SUD50750.1"/>
    </source>
</evidence>
<dbReference type="Gene3D" id="1.10.238.160">
    <property type="match status" value="1"/>
</dbReference>
<accession>A0A379JQN5</accession>
<dbReference type="AlphaFoldDB" id="A0A379JQN5"/>
<dbReference type="Proteomes" id="UP000255303">
    <property type="component" value="Unassembled WGS sequence"/>
</dbReference>
<reference evidence="1 2" key="1">
    <citation type="submission" date="2018-06" db="EMBL/GenBank/DDBJ databases">
        <authorList>
            <consortium name="Pathogen Informatics"/>
            <person name="Doyle S."/>
        </authorList>
    </citation>
    <scope>NUCLEOTIDE SEQUENCE [LARGE SCALE GENOMIC DNA]</scope>
    <source>
        <strain evidence="1 2">NCTC10692</strain>
    </source>
</reference>
<name>A0A379JQN5_ECTOL</name>
<protein>
    <submittedName>
        <fullName evidence="1">Phage transcriptional regulator AlpA</fullName>
    </submittedName>
</protein>
<dbReference type="RefSeq" id="WP_074856447.1">
    <property type="nucleotide sequence ID" value="NZ_FNZC01000012.1"/>
</dbReference>
<gene>
    <name evidence="1" type="ORF">NCTC10692_01178</name>
</gene>
<evidence type="ECO:0000313" key="2">
    <source>
        <dbReference type="Proteomes" id="UP000255303"/>
    </source>
</evidence>
<organism evidence="1 2">
    <name type="scientific">Ectopseudomonas oleovorans</name>
    <name type="common">Pseudomonas oleovorans</name>
    <dbReference type="NCBI Taxonomy" id="301"/>
    <lineage>
        <taxon>Bacteria</taxon>
        <taxon>Pseudomonadati</taxon>
        <taxon>Pseudomonadota</taxon>
        <taxon>Gammaproteobacteria</taxon>
        <taxon>Pseudomonadales</taxon>
        <taxon>Pseudomonadaceae</taxon>
        <taxon>Ectopseudomonas</taxon>
    </lineage>
</organism>
<dbReference type="Pfam" id="PF05930">
    <property type="entry name" value="Phage_AlpA"/>
    <property type="match status" value="1"/>
</dbReference>
<proteinExistence type="predicted"/>